<reference evidence="7 8" key="1">
    <citation type="journal article" date="2015" name="Int. J. Syst. Evol. Microbiol.">
        <title>Sporolactobacillus shoreae sp. nov. and Sporolactobacillus spathodeae sp. nov., two spore-forming lactic acid bacteria isolated from tree barks in Thailand.</title>
        <authorList>
            <person name="Thamacharoensuk T."/>
            <person name="Kitahara M."/>
            <person name="Ohkuma M."/>
            <person name="Thongchul N."/>
            <person name="Tanasupawat S."/>
        </authorList>
    </citation>
    <scope>NUCLEOTIDE SEQUENCE [LARGE SCALE GENOMIC DNA]</scope>
    <source>
        <strain evidence="7 8">BK92</strain>
    </source>
</reference>
<evidence type="ECO:0000256" key="1">
    <source>
        <dbReference type="ARBA" id="ARBA00022722"/>
    </source>
</evidence>
<dbReference type="GO" id="GO:0004519">
    <property type="term" value="F:endonuclease activity"/>
    <property type="evidence" value="ECO:0007669"/>
    <property type="project" value="UniProtKB-KW"/>
</dbReference>
<evidence type="ECO:0000256" key="5">
    <source>
        <dbReference type="SAM" id="MobiDB-lite"/>
    </source>
</evidence>
<gene>
    <name evidence="7" type="ORF">E4665_17885</name>
</gene>
<dbReference type="GO" id="GO:0005829">
    <property type="term" value="C:cytosol"/>
    <property type="evidence" value="ECO:0007669"/>
    <property type="project" value="TreeGrafter"/>
</dbReference>
<keyword evidence="1" id="KW-0540">Nuclease</keyword>
<dbReference type="GO" id="GO:0003676">
    <property type="term" value="F:nucleic acid binding"/>
    <property type="evidence" value="ECO:0007669"/>
    <property type="project" value="InterPro"/>
</dbReference>
<feature type="region of interest" description="Disordered" evidence="5">
    <location>
        <begin position="72"/>
        <end position="104"/>
    </location>
</feature>
<evidence type="ECO:0000256" key="4">
    <source>
        <dbReference type="ARBA" id="ARBA00040194"/>
    </source>
</evidence>
<keyword evidence="2" id="KW-0378">Hydrolase</keyword>
<dbReference type="CDD" id="cd00085">
    <property type="entry name" value="HNHc"/>
    <property type="match status" value="1"/>
</dbReference>
<dbReference type="InterPro" id="IPR002711">
    <property type="entry name" value="HNH"/>
</dbReference>
<name>A0A4Z0GJK9_9BACL</name>
<dbReference type="PANTHER" id="PTHR41286:SF1">
    <property type="entry name" value="HNH NUCLEASE YAJD-RELATED"/>
    <property type="match status" value="1"/>
</dbReference>
<accession>A0A4Z0GJK9</accession>
<keyword evidence="7" id="KW-0255">Endonuclease</keyword>
<sequence length="104" mass="12201">MPRQRDDIDALYHTTRWAKCRHVVLIRDAYLCQECLRRGLITPANTVHHRVPARDDLALFFDQDNLEATCDECHNRDHPERSGGKPKPKQNHDVMKFYSNNETS</sequence>
<evidence type="ECO:0000256" key="2">
    <source>
        <dbReference type="ARBA" id="ARBA00022801"/>
    </source>
</evidence>
<comment type="caution">
    <text evidence="7">The sequence shown here is derived from an EMBL/GenBank/DDBJ whole genome shotgun (WGS) entry which is preliminary data.</text>
</comment>
<dbReference type="AlphaFoldDB" id="A0A4Z0GJK9"/>
<evidence type="ECO:0000259" key="6">
    <source>
        <dbReference type="SMART" id="SM00507"/>
    </source>
</evidence>
<dbReference type="Proteomes" id="UP000298347">
    <property type="component" value="Unassembled WGS sequence"/>
</dbReference>
<dbReference type="SMART" id="SM00507">
    <property type="entry name" value="HNHc"/>
    <property type="match status" value="1"/>
</dbReference>
<dbReference type="GO" id="GO:0016787">
    <property type="term" value="F:hydrolase activity"/>
    <property type="evidence" value="ECO:0007669"/>
    <property type="project" value="UniProtKB-KW"/>
</dbReference>
<dbReference type="EMBL" id="SRJD01000048">
    <property type="protein sequence ID" value="TGA95533.1"/>
    <property type="molecule type" value="Genomic_DNA"/>
</dbReference>
<feature type="compositionally biased region" description="Basic and acidic residues" evidence="5">
    <location>
        <begin position="72"/>
        <end position="83"/>
    </location>
</feature>
<proteinExistence type="inferred from homology"/>
<dbReference type="Pfam" id="PF01844">
    <property type="entry name" value="HNH"/>
    <property type="match status" value="1"/>
</dbReference>
<evidence type="ECO:0000313" key="8">
    <source>
        <dbReference type="Proteomes" id="UP000298347"/>
    </source>
</evidence>
<comment type="similarity">
    <text evidence="3">Belongs to the HNH nuclease family.</text>
</comment>
<dbReference type="InterPro" id="IPR003615">
    <property type="entry name" value="HNH_nuc"/>
</dbReference>
<protein>
    <recommendedName>
        <fullName evidence="4">Putative HNH nuclease YajD</fullName>
    </recommendedName>
</protein>
<feature type="domain" description="HNH nuclease" evidence="6">
    <location>
        <begin position="19"/>
        <end position="75"/>
    </location>
</feature>
<dbReference type="RefSeq" id="WP_135350158.1">
    <property type="nucleotide sequence ID" value="NZ_SRJD01000048.1"/>
</dbReference>
<keyword evidence="8" id="KW-1185">Reference proteome</keyword>
<dbReference type="GO" id="GO:0008270">
    <property type="term" value="F:zinc ion binding"/>
    <property type="evidence" value="ECO:0007669"/>
    <property type="project" value="InterPro"/>
</dbReference>
<evidence type="ECO:0000256" key="3">
    <source>
        <dbReference type="ARBA" id="ARBA00038412"/>
    </source>
</evidence>
<dbReference type="OrthoDB" id="9811997at2"/>
<organism evidence="7 8">
    <name type="scientific">Sporolactobacillus shoreae</name>
    <dbReference type="NCBI Taxonomy" id="1465501"/>
    <lineage>
        <taxon>Bacteria</taxon>
        <taxon>Bacillati</taxon>
        <taxon>Bacillota</taxon>
        <taxon>Bacilli</taxon>
        <taxon>Bacillales</taxon>
        <taxon>Sporolactobacillaceae</taxon>
        <taxon>Sporolactobacillus</taxon>
    </lineage>
</organism>
<evidence type="ECO:0000313" key="7">
    <source>
        <dbReference type="EMBL" id="TGA95533.1"/>
    </source>
</evidence>
<dbReference type="PANTHER" id="PTHR41286">
    <property type="entry name" value="HNH NUCLEASE YAJD-RELATED"/>
    <property type="match status" value="1"/>
</dbReference>